<dbReference type="STRING" id="417102.CA982_21885"/>
<dbReference type="GO" id="GO:0071500">
    <property type="term" value="P:cellular response to nitrosative stress"/>
    <property type="evidence" value="ECO:0007669"/>
    <property type="project" value="TreeGrafter"/>
</dbReference>
<evidence type="ECO:0000313" key="7">
    <source>
        <dbReference type="EMBL" id="OUC76413.1"/>
    </source>
</evidence>
<evidence type="ECO:0000259" key="6">
    <source>
        <dbReference type="PROSITE" id="PS01033"/>
    </source>
</evidence>
<dbReference type="GO" id="GO:0008941">
    <property type="term" value="F:nitric oxide dioxygenase NAD(P)H activity"/>
    <property type="evidence" value="ECO:0007669"/>
    <property type="project" value="TreeGrafter"/>
</dbReference>
<evidence type="ECO:0000256" key="1">
    <source>
        <dbReference type="ARBA" id="ARBA00022617"/>
    </source>
</evidence>
<keyword evidence="4" id="KW-0408">Iron</keyword>
<evidence type="ECO:0000256" key="3">
    <source>
        <dbReference type="ARBA" id="ARBA00022723"/>
    </source>
</evidence>
<feature type="domain" description="Globin" evidence="6">
    <location>
        <begin position="1"/>
        <end position="132"/>
    </location>
</feature>
<dbReference type="Gene3D" id="1.10.490.10">
    <property type="entry name" value="Globins"/>
    <property type="match status" value="1"/>
</dbReference>
<dbReference type="OrthoDB" id="3213438at2"/>
<dbReference type="GO" id="GO:0005344">
    <property type="term" value="F:oxygen carrier activity"/>
    <property type="evidence" value="ECO:0007669"/>
    <property type="project" value="UniProtKB-KW"/>
</dbReference>
<keyword evidence="1 5" id="KW-0349">Heme</keyword>
<name>A0A243Q4R2_9ACTN</name>
<dbReference type="EMBL" id="NGFO01000033">
    <property type="protein sequence ID" value="OUC76413.1"/>
    <property type="molecule type" value="Genomic_DNA"/>
</dbReference>
<dbReference type="PANTHER" id="PTHR43396:SF3">
    <property type="entry name" value="FLAVOHEMOPROTEIN"/>
    <property type="match status" value="1"/>
</dbReference>
<sequence>MLNRELLQASLSLVIDDEQELMLDFYNRLFAEHPEVRPMFGADLRPQATMLQQAIAAVLDHLDDGEWLGRTLGALGRRHNDLGVTPEMYGWVADALVTTMAEHGGGAWTGEMTAAWNDALGAVAGLMLDAYPAVAD</sequence>
<dbReference type="GO" id="GO:0046210">
    <property type="term" value="P:nitric oxide catabolic process"/>
    <property type="evidence" value="ECO:0007669"/>
    <property type="project" value="TreeGrafter"/>
</dbReference>
<organism evidence="7 8">
    <name type="scientific">Gordonia lacunae</name>
    <dbReference type="NCBI Taxonomy" id="417102"/>
    <lineage>
        <taxon>Bacteria</taxon>
        <taxon>Bacillati</taxon>
        <taxon>Actinomycetota</taxon>
        <taxon>Actinomycetes</taxon>
        <taxon>Mycobacteriales</taxon>
        <taxon>Gordoniaceae</taxon>
        <taxon>Gordonia</taxon>
    </lineage>
</organism>
<evidence type="ECO:0000313" key="8">
    <source>
        <dbReference type="Proteomes" id="UP000194632"/>
    </source>
</evidence>
<dbReference type="InterPro" id="IPR012292">
    <property type="entry name" value="Globin/Proto"/>
</dbReference>
<keyword evidence="3" id="KW-0479">Metal-binding</keyword>
<reference evidence="7 8" key="1">
    <citation type="submission" date="2017-05" db="EMBL/GenBank/DDBJ databases">
        <title>Biotechnological potential of actinobacteria isolated from South African environments.</title>
        <authorList>
            <person name="Le Roes-Hill M."/>
            <person name="Prins A."/>
            <person name="Durrell K.A."/>
        </authorList>
    </citation>
    <scope>NUCLEOTIDE SEQUENCE [LARGE SCALE GENOMIC DNA]</scope>
    <source>
        <strain evidence="7">BS2</strain>
    </source>
</reference>
<dbReference type="RefSeq" id="WP_086537294.1">
    <property type="nucleotide sequence ID" value="NZ_NGFO01000033.1"/>
</dbReference>
<keyword evidence="2 5" id="KW-0561">Oxygen transport</keyword>
<dbReference type="GO" id="GO:0046872">
    <property type="term" value="F:metal ion binding"/>
    <property type="evidence" value="ECO:0007669"/>
    <property type="project" value="UniProtKB-KW"/>
</dbReference>
<comment type="similarity">
    <text evidence="5">Belongs to the globin family.</text>
</comment>
<evidence type="ECO:0000256" key="2">
    <source>
        <dbReference type="ARBA" id="ARBA00022621"/>
    </source>
</evidence>
<dbReference type="Proteomes" id="UP000194632">
    <property type="component" value="Unassembled WGS sequence"/>
</dbReference>
<comment type="caution">
    <text evidence="7">The sequence shown here is derived from an EMBL/GenBank/DDBJ whole genome shotgun (WGS) entry which is preliminary data.</text>
</comment>
<accession>A0A243Q4R2</accession>
<keyword evidence="8" id="KW-1185">Reference proteome</keyword>
<evidence type="ECO:0000256" key="5">
    <source>
        <dbReference type="RuleBase" id="RU000356"/>
    </source>
</evidence>
<proteinExistence type="inferred from homology"/>
<dbReference type="InterPro" id="IPR000971">
    <property type="entry name" value="Globin"/>
</dbReference>
<keyword evidence="5" id="KW-0813">Transport</keyword>
<dbReference type="GO" id="GO:0071949">
    <property type="term" value="F:FAD binding"/>
    <property type="evidence" value="ECO:0007669"/>
    <property type="project" value="TreeGrafter"/>
</dbReference>
<dbReference type="GO" id="GO:0020037">
    <property type="term" value="F:heme binding"/>
    <property type="evidence" value="ECO:0007669"/>
    <property type="project" value="InterPro"/>
</dbReference>
<gene>
    <name evidence="7" type="ORF">CA982_21885</name>
</gene>
<protein>
    <submittedName>
        <fullName evidence="7">Flavoprotein</fullName>
    </submittedName>
</protein>
<dbReference type="PANTHER" id="PTHR43396">
    <property type="entry name" value="FLAVOHEMOPROTEIN"/>
    <property type="match status" value="1"/>
</dbReference>
<dbReference type="Pfam" id="PF00042">
    <property type="entry name" value="Globin"/>
    <property type="match status" value="1"/>
</dbReference>
<dbReference type="SUPFAM" id="SSF46458">
    <property type="entry name" value="Globin-like"/>
    <property type="match status" value="1"/>
</dbReference>
<evidence type="ECO:0000256" key="4">
    <source>
        <dbReference type="ARBA" id="ARBA00023004"/>
    </source>
</evidence>
<dbReference type="AlphaFoldDB" id="A0A243Q4R2"/>
<dbReference type="GO" id="GO:0019825">
    <property type="term" value="F:oxygen binding"/>
    <property type="evidence" value="ECO:0007669"/>
    <property type="project" value="InterPro"/>
</dbReference>
<dbReference type="InterPro" id="IPR009050">
    <property type="entry name" value="Globin-like_sf"/>
</dbReference>
<dbReference type="PROSITE" id="PS01033">
    <property type="entry name" value="GLOBIN"/>
    <property type="match status" value="1"/>
</dbReference>